<gene>
    <name evidence="3" type="ORF">LCIT_19690</name>
</gene>
<dbReference type="SUPFAM" id="SSF52833">
    <property type="entry name" value="Thioredoxin-like"/>
    <property type="match status" value="1"/>
</dbReference>
<proteinExistence type="predicted"/>
<evidence type="ECO:0000259" key="2">
    <source>
        <dbReference type="Pfam" id="PF00085"/>
    </source>
</evidence>
<organism evidence="3 4">
    <name type="scientific">Leuconostoc citreum</name>
    <dbReference type="NCBI Taxonomy" id="33964"/>
    <lineage>
        <taxon>Bacteria</taxon>
        <taxon>Bacillati</taxon>
        <taxon>Bacillota</taxon>
        <taxon>Bacilli</taxon>
        <taxon>Lactobacillales</taxon>
        <taxon>Lactobacillaceae</taxon>
        <taxon>Leuconostoc</taxon>
    </lineage>
</organism>
<dbReference type="AlphaFoldDB" id="A0A5A5U198"/>
<dbReference type="CDD" id="cd02947">
    <property type="entry name" value="TRX_family"/>
    <property type="match status" value="1"/>
</dbReference>
<reference evidence="3 4" key="1">
    <citation type="submission" date="2019-04" db="EMBL/GenBank/DDBJ databases">
        <title>A pseudo-fructophilic Leuconostoc citreum strain F192-5 isolated from peel of satsuma mandarin: the first report for isolation and characterization of strain-dependent fructophilic-like characteristics.</title>
        <authorList>
            <person name="Maeno S."/>
            <person name="Tanizawa Y."/>
            <person name="Kajikawa A."/>
            <person name="Kanesaki Y."/>
            <person name="Kubota E."/>
            <person name="Arita M."/>
            <person name="Leon D."/>
            <person name="Endo A."/>
        </authorList>
    </citation>
    <scope>NUCLEOTIDE SEQUENCE [LARGE SCALE GENOMIC DNA]</scope>
    <source>
        <strain evidence="3 4">F192-5</strain>
    </source>
</reference>
<sequence length="143" mass="16244">MTKGIKKTRIKALIVIIIVSIIVLISGLLYQKYSLNGYPDTKNFSQKINQLDDTNKQKTVLIFHRPGCSDCKNVRELVNQTIKTNHKRINYIVTNVNNNQAKTFMIKYGVTEVPTIIYLEGTQVIESTTSTHAKDVKRVMTGE</sequence>
<dbReference type="EMBL" id="BJJW01000025">
    <property type="protein sequence ID" value="GDZ84727.1"/>
    <property type="molecule type" value="Genomic_DNA"/>
</dbReference>
<keyword evidence="1" id="KW-1133">Transmembrane helix</keyword>
<dbReference type="RefSeq" id="WP_133286166.1">
    <property type="nucleotide sequence ID" value="NZ_BJJW01000025.1"/>
</dbReference>
<evidence type="ECO:0000313" key="4">
    <source>
        <dbReference type="Proteomes" id="UP000323274"/>
    </source>
</evidence>
<dbReference type="Pfam" id="PF00085">
    <property type="entry name" value="Thioredoxin"/>
    <property type="match status" value="1"/>
</dbReference>
<dbReference type="Gene3D" id="3.40.30.10">
    <property type="entry name" value="Glutaredoxin"/>
    <property type="match status" value="1"/>
</dbReference>
<dbReference type="InterPro" id="IPR036249">
    <property type="entry name" value="Thioredoxin-like_sf"/>
</dbReference>
<keyword evidence="1" id="KW-0472">Membrane</keyword>
<protein>
    <recommendedName>
        <fullName evidence="2">Thioredoxin domain-containing protein</fullName>
    </recommendedName>
</protein>
<keyword evidence="1" id="KW-0812">Transmembrane</keyword>
<evidence type="ECO:0000313" key="3">
    <source>
        <dbReference type="EMBL" id="GDZ84727.1"/>
    </source>
</evidence>
<dbReference type="Proteomes" id="UP000323274">
    <property type="component" value="Unassembled WGS sequence"/>
</dbReference>
<evidence type="ECO:0000256" key="1">
    <source>
        <dbReference type="SAM" id="Phobius"/>
    </source>
</evidence>
<dbReference type="InterPro" id="IPR013766">
    <property type="entry name" value="Thioredoxin_domain"/>
</dbReference>
<comment type="caution">
    <text evidence="3">The sequence shown here is derived from an EMBL/GenBank/DDBJ whole genome shotgun (WGS) entry which is preliminary data.</text>
</comment>
<feature type="transmembrane region" description="Helical" evidence="1">
    <location>
        <begin position="12"/>
        <end position="30"/>
    </location>
</feature>
<name>A0A5A5U198_LEUCI</name>
<feature type="domain" description="Thioredoxin" evidence="2">
    <location>
        <begin position="41"/>
        <end position="135"/>
    </location>
</feature>
<accession>A0A5A5U198</accession>